<comment type="caution">
    <text evidence="1">The sequence shown here is derived from an EMBL/GenBank/DDBJ whole genome shotgun (WGS) entry which is preliminary data.</text>
</comment>
<organism evidence="1">
    <name type="scientific">marine sediment metagenome</name>
    <dbReference type="NCBI Taxonomy" id="412755"/>
    <lineage>
        <taxon>unclassified sequences</taxon>
        <taxon>metagenomes</taxon>
        <taxon>ecological metagenomes</taxon>
    </lineage>
</organism>
<name>A0A0F8ZVU6_9ZZZZ</name>
<dbReference type="Pfam" id="PF19302">
    <property type="entry name" value="DUF5915"/>
    <property type="match status" value="1"/>
</dbReference>
<dbReference type="AlphaFoldDB" id="A0A0F8ZVU6"/>
<dbReference type="EMBL" id="LAZR01058151">
    <property type="protein sequence ID" value="KKK70524.1"/>
    <property type="molecule type" value="Genomic_DNA"/>
</dbReference>
<sequence>MGNRNMKVLFIEDDEVDRMAFARFVKKEKLPYDLFLLKTRPRPNIILERKESIVVALDVEITYSLEREGWIREILRHCQVLRKDTELNVEDRIDLAISTSSNQIRLAIEESTSLIRGETLAVNIVERLDDSSQIREISLSAGTVQISLKKV</sequence>
<reference evidence="1" key="1">
    <citation type="journal article" date="2015" name="Nature">
        <title>Complex archaea that bridge the gap between prokaryotes and eukaryotes.</title>
        <authorList>
            <person name="Spang A."/>
            <person name="Saw J.H."/>
            <person name="Jorgensen S.L."/>
            <person name="Zaremba-Niedzwiedzka K."/>
            <person name="Martijn J."/>
            <person name="Lind A.E."/>
            <person name="van Eijk R."/>
            <person name="Schleper C."/>
            <person name="Guy L."/>
            <person name="Ettema T.J."/>
        </authorList>
    </citation>
    <scope>NUCLEOTIDE SEQUENCE</scope>
</reference>
<evidence type="ECO:0000313" key="1">
    <source>
        <dbReference type="EMBL" id="KKK70524.1"/>
    </source>
</evidence>
<accession>A0A0F8ZVU6</accession>
<proteinExistence type="predicted"/>
<gene>
    <name evidence="1" type="ORF">LCGC14_2923130</name>
</gene>
<protein>
    <submittedName>
        <fullName evidence="1">Uncharacterized protein</fullName>
    </submittedName>
</protein>